<dbReference type="CDD" id="cd01081">
    <property type="entry name" value="Aldose_epim"/>
    <property type="match status" value="1"/>
</dbReference>
<sequence length="356" mass="39849">MGMGYFDDRPSVSTDFTYRGMDAAILENEHLRVLVLPGKGGDILEFRDKRTDVDVLYHADYQWDPPGDRVIPSTEMTWNEHYPGGWQLNLPVAGGPMSIPGNHYDHHGESALIPWDATVTRDDADAVTLELSTRLRRYPFAVTRELTLPADESSLEVAESVTNEGEYELEYAWQHHVALGRPLIGPDARLDVPAGESYIDDYPEDHETNRLAGDQHFEWPTAEAVDGEDVDLTAFPPTDSEIHDQAYLLGVDEGWYAVTNRELDVGFALSYPAEHFESLWYWQAFGGMDESPFWGRNYTAGLEPTTAYPGHSYPEAQRENGTMKTLEPGETVSVELTATTYGGRERVTGVENGVVE</sequence>
<dbReference type="SUPFAM" id="SSF74650">
    <property type="entry name" value="Galactose mutarotase-like"/>
    <property type="match status" value="1"/>
</dbReference>
<dbReference type="Proteomes" id="UP000608662">
    <property type="component" value="Unassembled WGS sequence"/>
</dbReference>
<evidence type="ECO:0000313" key="2">
    <source>
        <dbReference type="Proteomes" id="UP000608662"/>
    </source>
</evidence>
<dbReference type="InterPro" id="IPR027839">
    <property type="entry name" value="DUF4432"/>
</dbReference>
<dbReference type="Pfam" id="PF14486">
    <property type="entry name" value="DUF4432"/>
    <property type="match status" value="1"/>
</dbReference>
<protein>
    <submittedName>
        <fullName evidence="1">DUF4432 family protein</fullName>
    </submittedName>
</protein>
<dbReference type="Gene3D" id="2.70.98.10">
    <property type="match status" value="1"/>
</dbReference>
<dbReference type="InterPro" id="IPR011013">
    <property type="entry name" value="Gal_mutarotase_sf_dom"/>
</dbReference>
<gene>
    <name evidence="1" type="ORF">GOC74_00460</name>
</gene>
<dbReference type="InterPro" id="IPR014718">
    <property type="entry name" value="GH-type_carb-bd"/>
</dbReference>
<proteinExistence type="predicted"/>
<comment type="caution">
    <text evidence="1">The sequence shown here is derived from an EMBL/GenBank/DDBJ whole genome shotgun (WGS) entry which is preliminary data.</text>
</comment>
<dbReference type="GO" id="GO:0005975">
    <property type="term" value="P:carbohydrate metabolic process"/>
    <property type="evidence" value="ECO:0007669"/>
    <property type="project" value="InterPro"/>
</dbReference>
<evidence type="ECO:0000313" key="1">
    <source>
        <dbReference type="EMBL" id="NLV08407.1"/>
    </source>
</evidence>
<dbReference type="GO" id="GO:0030246">
    <property type="term" value="F:carbohydrate binding"/>
    <property type="evidence" value="ECO:0007669"/>
    <property type="project" value="InterPro"/>
</dbReference>
<organism evidence="1 2">
    <name type="scientific">Halomicrobium mukohataei</name>
    <dbReference type="NCBI Taxonomy" id="57705"/>
    <lineage>
        <taxon>Archaea</taxon>
        <taxon>Methanobacteriati</taxon>
        <taxon>Methanobacteriota</taxon>
        <taxon>Stenosarchaea group</taxon>
        <taxon>Halobacteria</taxon>
        <taxon>Halobacteriales</taxon>
        <taxon>Haloarculaceae</taxon>
        <taxon>Halomicrobium</taxon>
    </lineage>
</organism>
<dbReference type="GO" id="GO:0003824">
    <property type="term" value="F:catalytic activity"/>
    <property type="evidence" value="ECO:0007669"/>
    <property type="project" value="InterPro"/>
</dbReference>
<dbReference type="EMBL" id="WOYG01000001">
    <property type="protein sequence ID" value="NLV08407.1"/>
    <property type="molecule type" value="Genomic_DNA"/>
</dbReference>
<reference evidence="1" key="1">
    <citation type="submission" date="2019-12" db="EMBL/GenBank/DDBJ databases">
        <title>Whole-genome sequence of Halomicrobium mukohataei pws1.</title>
        <authorList>
            <person name="Verma D.K."/>
            <person name="Gopal K."/>
            <person name="Prasad E.S."/>
        </authorList>
    </citation>
    <scope>NUCLEOTIDE SEQUENCE</scope>
    <source>
        <strain evidence="1">Pws1</strain>
    </source>
</reference>
<accession>A0A847U7X9</accession>
<dbReference type="AlphaFoldDB" id="A0A847U7X9"/>
<name>A0A847U7X9_9EURY</name>